<name>A0A8T0F4J8_ARGBR</name>
<dbReference type="PANTHER" id="PTHR24559:SF454">
    <property type="entry name" value="RIBONUCLEASE H"/>
    <property type="match status" value="1"/>
</dbReference>
<protein>
    <submittedName>
        <fullName evidence="1">Transposon Ty3-I Gag-Pol polyprotein like</fullName>
    </submittedName>
</protein>
<evidence type="ECO:0000313" key="2">
    <source>
        <dbReference type="Proteomes" id="UP000807504"/>
    </source>
</evidence>
<dbReference type="Gene3D" id="3.30.70.270">
    <property type="match status" value="1"/>
</dbReference>
<dbReference type="Proteomes" id="UP000807504">
    <property type="component" value="Unassembled WGS sequence"/>
</dbReference>
<dbReference type="InterPro" id="IPR043502">
    <property type="entry name" value="DNA/RNA_pol_sf"/>
</dbReference>
<sequence>MNMKNNFWYFGDKPNCRLPFAKDIPLPTNNSPVETNNNPVEAIRSSCPTNSITSDSSMQNNYVAPETNNPFLRQEKGQNLDAKSRNRLTILLNENEDIFRLGGDPTPFVNHFINTGDHLPVESTPYRLSPKQKEFLNKEIDELLANDVIEECESPYAAPVVLVPKPIGTIRLCVDYRKLNAITEPDKYSLSVMDILLHDIKSTAATLDLKTGYHRIEVNPADRDKAAFVCPFAE</sequence>
<comment type="caution">
    <text evidence="1">The sequence shown here is derived from an EMBL/GenBank/DDBJ whole genome shotgun (WGS) entry which is preliminary data.</text>
</comment>
<accession>A0A8T0F4J8</accession>
<dbReference type="GO" id="GO:0071897">
    <property type="term" value="P:DNA biosynthetic process"/>
    <property type="evidence" value="ECO:0007669"/>
    <property type="project" value="UniProtKB-ARBA"/>
</dbReference>
<dbReference type="Gene3D" id="3.10.10.10">
    <property type="entry name" value="HIV Type 1 Reverse Transcriptase, subunit A, domain 1"/>
    <property type="match status" value="1"/>
</dbReference>
<evidence type="ECO:0000313" key="1">
    <source>
        <dbReference type="EMBL" id="KAF8785205.1"/>
    </source>
</evidence>
<reference evidence="1" key="1">
    <citation type="journal article" date="2020" name="bioRxiv">
        <title>Chromosome-level reference genome of the European wasp spider Argiope bruennichi: a resource for studies on range expansion and evolutionary adaptation.</title>
        <authorList>
            <person name="Sheffer M.M."/>
            <person name="Hoppe A."/>
            <person name="Krehenwinkel H."/>
            <person name="Uhl G."/>
            <person name="Kuss A.W."/>
            <person name="Jensen L."/>
            <person name="Jensen C."/>
            <person name="Gillespie R.G."/>
            <person name="Hoff K.J."/>
            <person name="Prost S."/>
        </authorList>
    </citation>
    <scope>NUCLEOTIDE SEQUENCE</scope>
</reference>
<keyword evidence="2" id="KW-1185">Reference proteome</keyword>
<reference evidence="1" key="2">
    <citation type="submission" date="2020-06" db="EMBL/GenBank/DDBJ databases">
        <authorList>
            <person name="Sheffer M."/>
        </authorList>
    </citation>
    <scope>NUCLEOTIDE SEQUENCE</scope>
</reference>
<dbReference type="SUPFAM" id="SSF56672">
    <property type="entry name" value="DNA/RNA polymerases"/>
    <property type="match status" value="1"/>
</dbReference>
<gene>
    <name evidence="1" type="ORF">HNY73_010778</name>
</gene>
<organism evidence="1 2">
    <name type="scientific">Argiope bruennichi</name>
    <name type="common">Wasp spider</name>
    <name type="synonym">Aranea bruennichi</name>
    <dbReference type="NCBI Taxonomy" id="94029"/>
    <lineage>
        <taxon>Eukaryota</taxon>
        <taxon>Metazoa</taxon>
        <taxon>Ecdysozoa</taxon>
        <taxon>Arthropoda</taxon>
        <taxon>Chelicerata</taxon>
        <taxon>Arachnida</taxon>
        <taxon>Araneae</taxon>
        <taxon>Araneomorphae</taxon>
        <taxon>Entelegynae</taxon>
        <taxon>Araneoidea</taxon>
        <taxon>Araneidae</taxon>
        <taxon>Argiope</taxon>
    </lineage>
</organism>
<dbReference type="InterPro" id="IPR053134">
    <property type="entry name" value="RNA-dir_DNA_polymerase"/>
</dbReference>
<dbReference type="PANTHER" id="PTHR24559">
    <property type="entry name" value="TRANSPOSON TY3-I GAG-POL POLYPROTEIN"/>
    <property type="match status" value="1"/>
</dbReference>
<dbReference type="EMBL" id="JABXBU010000030">
    <property type="protein sequence ID" value="KAF8785205.1"/>
    <property type="molecule type" value="Genomic_DNA"/>
</dbReference>
<dbReference type="AlphaFoldDB" id="A0A8T0F4J8"/>
<proteinExistence type="predicted"/>
<dbReference type="InterPro" id="IPR043128">
    <property type="entry name" value="Rev_trsase/Diguanyl_cyclase"/>
</dbReference>
<dbReference type="CDD" id="cd01647">
    <property type="entry name" value="RT_LTR"/>
    <property type="match status" value="1"/>
</dbReference>